<reference evidence="5" key="1">
    <citation type="submission" date="2016-11" db="EMBL/GenBank/DDBJ databases">
        <authorList>
            <person name="Varghese N."/>
            <person name="Submissions S."/>
        </authorList>
    </citation>
    <scope>NUCLEOTIDE SEQUENCE [LARGE SCALE GENOMIC DNA]</scope>
    <source>
        <strain evidence="5">DSM 22623</strain>
    </source>
</reference>
<dbReference type="AlphaFoldDB" id="A0A1M6BGV6"/>
<evidence type="ECO:0000256" key="1">
    <source>
        <dbReference type="SAM" id="Coils"/>
    </source>
</evidence>
<dbReference type="RefSeq" id="WP_073314136.1">
    <property type="nucleotide sequence ID" value="NZ_FQYP01000001.1"/>
</dbReference>
<evidence type="ECO:0000313" key="5">
    <source>
        <dbReference type="Proteomes" id="UP000184432"/>
    </source>
</evidence>
<keyword evidence="2" id="KW-0732">Signal</keyword>
<protein>
    <submittedName>
        <fullName evidence="4">Shufflon protein, N-terminal constant region</fullName>
    </submittedName>
</protein>
<evidence type="ECO:0000256" key="2">
    <source>
        <dbReference type="SAM" id="SignalP"/>
    </source>
</evidence>
<dbReference type="Pfam" id="PF04917">
    <property type="entry name" value="Shufflon_N"/>
    <property type="match status" value="1"/>
</dbReference>
<keyword evidence="5" id="KW-1185">Reference proteome</keyword>
<organism evidence="4 5">
    <name type="scientific">Aquimarina spongiae</name>
    <dbReference type="NCBI Taxonomy" id="570521"/>
    <lineage>
        <taxon>Bacteria</taxon>
        <taxon>Pseudomonadati</taxon>
        <taxon>Bacteroidota</taxon>
        <taxon>Flavobacteriia</taxon>
        <taxon>Flavobacteriales</taxon>
        <taxon>Flavobacteriaceae</taxon>
        <taxon>Aquimarina</taxon>
    </lineage>
</organism>
<feature type="domain" description="Bacterial shufflon protein N-terminal" evidence="3">
    <location>
        <begin position="86"/>
        <end position="166"/>
    </location>
</feature>
<accession>A0A1M6BGV6</accession>
<proteinExistence type="predicted"/>
<evidence type="ECO:0000313" key="4">
    <source>
        <dbReference type="EMBL" id="SHI47916.1"/>
    </source>
</evidence>
<evidence type="ECO:0000259" key="3">
    <source>
        <dbReference type="Pfam" id="PF04917"/>
    </source>
</evidence>
<feature type="coiled-coil region" evidence="1">
    <location>
        <begin position="434"/>
        <end position="471"/>
    </location>
</feature>
<dbReference type="InterPro" id="IPR007001">
    <property type="entry name" value="Shufflon_N"/>
</dbReference>
<dbReference type="STRING" id="570521.SAMN04488508_101821"/>
<feature type="signal peptide" evidence="2">
    <location>
        <begin position="1"/>
        <end position="19"/>
    </location>
</feature>
<keyword evidence="1" id="KW-0175">Coiled coil</keyword>
<name>A0A1M6BGV6_9FLAO</name>
<gene>
    <name evidence="4" type="ORF">SAMN04488508_101821</name>
</gene>
<sequence>MKKTAFIFFALLATSFGYAQSIPITGDGYHLYGPNTTWGEYLKVGGNGRGTSKASVVATNGNLHLDSKDGNATYLNHYSKGNTFLNLNGGNVGIGTSAPAGKLHVKGETYVDGGWLRVKGSKGIFFQDFGGGFVMTDNSWIRTYGNKNFYHNTGAMRTDGTLQVGPSGNRFVVNTAGKVGIRTTSPDETLHVNGTTTITADIGVPTSNHWQTGSHTLELQNSDQGEVVLSFHRAGYSNAAIKHPASGGIAFSANGFYNQTHMHLKSNGYLGIGTSNPGSKMEISNSNNLRLWLNKNDQSSISFVPNNGNSIFHINHGLNNDLKISHGATVGAVSIMTIKNSGSIGIGTNNPDAKLAVNGNIHTKEVKVDLVGWPDYVFEDSYQLPTLSQVEKHIKEKGHLQNIPSAKEVAKNGIKLGEMNKLLLEKIEELTLYTIDQEKEIKALHQKINALEQQNSKIQKLEETLKILQQQINN</sequence>
<dbReference type="Proteomes" id="UP000184432">
    <property type="component" value="Unassembled WGS sequence"/>
</dbReference>
<dbReference type="EMBL" id="FQYP01000001">
    <property type="protein sequence ID" value="SHI47916.1"/>
    <property type="molecule type" value="Genomic_DNA"/>
</dbReference>
<dbReference type="OrthoDB" id="767035at2"/>
<feature type="chain" id="PRO_5012703042" evidence="2">
    <location>
        <begin position="20"/>
        <end position="474"/>
    </location>
</feature>